<proteinExistence type="predicted"/>
<dbReference type="GO" id="GO:0003700">
    <property type="term" value="F:DNA-binding transcription factor activity"/>
    <property type="evidence" value="ECO:0007669"/>
    <property type="project" value="InterPro"/>
</dbReference>
<name>A0A9D9IND6_9BACT</name>
<accession>A0A9D9IND6</accession>
<dbReference type="InterPro" id="IPR009057">
    <property type="entry name" value="Homeodomain-like_sf"/>
</dbReference>
<dbReference type="PANTHER" id="PTHR43280">
    <property type="entry name" value="ARAC-FAMILY TRANSCRIPTIONAL REGULATOR"/>
    <property type="match status" value="1"/>
</dbReference>
<feature type="domain" description="HTH araC/xylS-type" evidence="4">
    <location>
        <begin position="69"/>
        <end position="167"/>
    </location>
</feature>
<dbReference type="InterPro" id="IPR018060">
    <property type="entry name" value="HTH_AraC"/>
</dbReference>
<keyword evidence="1" id="KW-0805">Transcription regulation</keyword>
<sequence>MDLEHTICNVIKEKYEFPLMELKEKTGLNFHELFYLLGKLTADGKVTLSVRANAETDYAYQSRHEYLFHRFMDLTAKYLPQERNINFYASKLCITPKYLSYIVKQASGKTPTILIKEKVMDEIKYRLCHTQATIKEITYALNFPNPSFFGKYFKAETGISPAAYRTKYAKNPNQQSSATASVHKSYK</sequence>
<evidence type="ECO:0000256" key="1">
    <source>
        <dbReference type="ARBA" id="ARBA00023015"/>
    </source>
</evidence>
<dbReference type="SUPFAM" id="SSF46689">
    <property type="entry name" value="Homeodomain-like"/>
    <property type="match status" value="1"/>
</dbReference>
<evidence type="ECO:0000313" key="6">
    <source>
        <dbReference type="Proteomes" id="UP000823598"/>
    </source>
</evidence>
<evidence type="ECO:0000313" key="5">
    <source>
        <dbReference type="EMBL" id="MBO8476114.1"/>
    </source>
</evidence>
<evidence type="ECO:0000256" key="2">
    <source>
        <dbReference type="ARBA" id="ARBA00023125"/>
    </source>
</evidence>
<dbReference type="PROSITE" id="PS01124">
    <property type="entry name" value="HTH_ARAC_FAMILY_2"/>
    <property type="match status" value="1"/>
</dbReference>
<dbReference type="PANTHER" id="PTHR43280:SF32">
    <property type="entry name" value="TRANSCRIPTIONAL REGULATORY PROTEIN"/>
    <property type="match status" value="1"/>
</dbReference>
<dbReference type="Proteomes" id="UP000823598">
    <property type="component" value="Unassembled WGS sequence"/>
</dbReference>
<dbReference type="Gene3D" id="1.10.10.60">
    <property type="entry name" value="Homeodomain-like"/>
    <property type="match status" value="1"/>
</dbReference>
<evidence type="ECO:0000259" key="4">
    <source>
        <dbReference type="PROSITE" id="PS01124"/>
    </source>
</evidence>
<evidence type="ECO:0000256" key="3">
    <source>
        <dbReference type="ARBA" id="ARBA00023163"/>
    </source>
</evidence>
<organism evidence="5 6">
    <name type="scientific">Candidatus Limisoma faecipullorum</name>
    <dbReference type="NCBI Taxonomy" id="2840854"/>
    <lineage>
        <taxon>Bacteria</taxon>
        <taxon>Pseudomonadati</taxon>
        <taxon>Bacteroidota</taxon>
        <taxon>Bacteroidia</taxon>
        <taxon>Bacteroidales</taxon>
        <taxon>Candidatus Limisoma</taxon>
    </lineage>
</organism>
<comment type="caution">
    <text evidence="5">The sequence shown here is derived from an EMBL/GenBank/DDBJ whole genome shotgun (WGS) entry which is preliminary data.</text>
</comment>
<protein>
    <submittedName>
        <fullName evidence="5">AraC family transcriptional regulator</fullName>
    </submittedName>
</protein>
<keyword evidence="3" id="KW-0804">Transcription</keyword>
<gene>
    <name evidence="5" type="ORF">IAB88_03885</name>
</gene>
<dbReference type="Pfam" id="PF12833">
    <property type="entry name" value="HTH_18"/>
    <property type="match status" value="1"/>
</dbReference>
<keyword evidence="2" id="KW-0238">DNA-binding</keyword>
<reference evidence="5" key="2">
    <citation type="journal article" date="2021" name="PeerJ">
        <title>Extensive microbial diversity within the chicken gut microbiome revealed by metagenomics and culture.</title>
        <authorList>
            <person name="Gilroy R."/>
            <person name="Ravi A."/>
            <person name="Getino M."/>
            <person name="Pursley I."/>
            <person name="Horton D.L."/>
            <person name="Alikhan N.F."/>
            <person name="Baker D."/>
            <person name="Gharbi K."/>
            <person name="Hall N."/>
            <person name="Watson M."/>
            <person name="Adriaenssens E.M."/>
            <person name="Foster-Nyarko E."/>
            <person name="Jarju S."/>
            <person name="Secka A."/>
            <person name="Antonio M."/>
            <person name="Oren A."/>
            <person name="Chaudhuri R.R."/>
            <person name="La Ragione R."/>
            <person name="Hildebrand F."/>
            <person name="Pallen M.J."/>
        </authorList>
    </citation>
    <scope>NUCLEOTIDE SEQUENCE</scope>
    <source>
        <strain evidence="5">6919</strain>
    </source>
</reference>
<dbReference type="SMART" id="SM00342">
    <property type="entry name" value="HTH_ARAC"/>
    <property type="match status" value="1"/>
</dbReference>
<reference evidence="5" key="1">
    <citation type="submission" date="2020-10" db="EMBL/GenBank/DDBJ databases">
        <authorList>
            <person name="Gilroy R."/>
        </authorList>
    </citation>
    <scope>NUCLEOTIDE SEQUENCE</scope>
    <source>
        <strain evidence="5">6919</strain>
    </source>
</reference>
<dbReference type="GO" id="GO:0043565">
    <property type="term" value="F:sequence-specific DNA binding"/>
    <property type="evidence" value="ECO:0007669"/>
    <property type="project" value="InterPro"/>
</dbReference>
<dbReference type="EMBL" id="JADIMC010000045">
    <property type="protein sequence ID" value="MBO8476114.1"/>
    <property type="molecule type" value="Genomic_DNA"/>
</dbReference>
<dbReference type="AlphaFoldDB" id="A0A9D9IND6"/>